<dbReference type="InterPro" id="IPR036465">
    <property type="entry name" value="vWFA_dom_sf"/>
</dbReference>
<dbReference type="OrthoDB" id="9807628at2"/>
<evidence type="ECO:0000256" key="4">
    <source>
        <dbReference type="SAM" id="MobiDB-lite"/>
    </source>
</evidence>
<evidence type="ECO:0000313" key="8">
    <source>
        <dbReference type="Proteomes" id="UP000198851"/>
    </source>
</evidence>
<dbReference type="STRING" id="1280847.SAMN04488036_1136"/>
<gene>
    <name evidence="7" type="ORF">SAMN04488036_1136</name>
</gene>
<feature type="repeat" description="TPR" evidence="3">
    <location>
        <begin position="370"/>
        <end position="403"/>
    </location>
</feature>
<dbReference type="SUPFAM" id="SSF53300">
    <property type="entry name" value="vWA-like"/>
    <property type="match status" value="1"/>
</dbReference>
<evidence type="ECO:0000256" key="1">
    <source>
        <dbReference type="ARBA" id="ARBA00022737"/>
    </source>
</evidence>
<dbReference type="Gene3D" id="3.40.50.410">
    <property type="entry name" value="von Willebrand factor, type A domain"/>
    <property type="match status" value="1"/>
</dbReference>
<evidence type="ECO:0000256" key="2">
    <source>
        <dbReference type="ARBA" id="ARBA00022803"/>
    </source>
</evidence>
<evidence type="ECO:0000313" key="7">
    <source>
        <dbReference type="EMBL" id="SFL40786.1"/>
    </source>
</evidence>
<protein>
    <submittedName>
        <fullName evidence="7">Ca-activated chloride channel family protein</fullName>
    </submittedName>
</protein>
<accession>A0A1I4HHC5</accession>
<dbReference type="RefSeq" id="WP_093326056.1">
    <property type="nucleotide sequence ID" value="NZ_FOSZ01000013.1"/>
</dbReference>
<dbReference type="InterPro" id="IPR019734">
    <property type="entry name" value="TPR_rpt"/>
</dbReference>
<dbReference type="Gene3D" id="1.25.40.10">
    <property type="entry name" value="Tetratricopeptide repeat domain"/>
    <property type="match status" value="1"/>
</dbReference>
<dbReference type="InterPro" id="IPR013105">
    <property type="entry name" value="TPR_2"/>
</dbReference>
<dbReference type="InterPro" id="IPR050768">
    <property type="entry name" value="UPF0353/GerABKA_families"/>
</dbReference>
<feature type="compositionally biased region" description="Polar residues" evidence="4">
    <location>
        <begin position="447"/>
        <end position="466"/>
    </location>
</feature>
<feature type="region of interest" description="Disordered" evidence="4">
    <location>
        <begin position="430"/>
        <end position="466"/>
    </location>
</feature>
<dbReference type="InterPro" id="IPR011990">
    <property type="entry name" value="TPR-like_helical_dom_sf"/>
</dbReference>
<keyword evidence="1" id="KW-0677">Repeat</keyword>
<reference evidence="8" key="1">
    <citation type="submission" date="2016-10" db="EMBL/GenBank/DDBJ databases">
        <authorList>
            <person name="Varghese N."/>
            <person name="Submissions S."/>
        </authorList>
    </citation>
    <scope>NUCLEOTIDE SEQUENCE [LARGE SCALE GENOMIC DNA]</scope>
    <source>
        <strain evidence="8">DSM 28453</strain>
    </source>
</reference>
<dbReference type="SUPFAM" id="SSF48452">
    <property type="entry name" value="TPR-like"/>
    <property type="match status" value="1"/>
</dbReference>
<proteinExistence type="predicted"/>
<dbReference type="EMBL" id="FOSZ01000013">
    <property type="protein sequence ID" value="SFL40786.1"/>
    <property type="molecule type" value="Genomic_DNA"/>
</dbReference>
<name>A0A1I4HHC5_9RHOB</name>
<feature type="transmembrane region" description="Helical" evidence="5">
    <location>
        <begin position="6"/>
        <end position="28"/>
    </location>
</feature>
<dbReference type="AlphaFoldDB" id="A0A1I4HHC5"/>
<keyword evidence="5" id="KW-0472">Membrane</keyword>
<dbReference type="PANTHER" id="PTHR22550:SF14">
    <property type="entry name" value="VWFA DOMAIN-CONTAINING PROTEIN"/>
    <property type="match status" value="1"/>
</dbReference>
<dbReference type="Pfam" id="PF07719">
    <property type="entry name" value="TPR_2"/>
    <property type="match status" value="1"/>
</dbReference>
<feature type="domain" description="VWFA" evidence="6">
    <location>
        <begin position="97"/>
        <end position="199"/>
    </location>
</feature>
<dbReference type="Pfam" id="PF13519">
    <property type="entry name" value="VWA_2"/>
    <property type="match status" value="1"/>
</dbReference>
<sequence>MSSLAAFHFLRPWILLALVPLAAMWWFIRTRHTGSSTASGPIAPHLAKALSVGQNRRFRLLPIDLSSGLLALLILGTSGPTWSVEPSPFTAQTAPLAVVLQVTPSMDNPDIAPSRLERAKHKILDLAELRSGARTALIAFSGTAHSVLPMTEDAKVLRPYLEGLEPSIMPREGFDLNAAEALANDILAREDTPGGILYVLDALPAAEASSLSLINSTAFLFASKIAPNTPKGTQSLIVSADDSDIRQIERTLASAYRQALTEEGSQPWKDRGNWLAWPAALLLLLWFRRGTSMRWAVIAGFALMFQGAPAQAGWRDWFFTPDQQGWLLYQHKDYSEAAETFADPYLRGIALYKSGQYETAAELLARIDSADAAFAAGMAHLKSRKYRDSVQSFERALEIDPTHPGANANLPVSREIVAFIEELRATSDTGEEAGIGADDVVYDNESGRGQDTTVSKQPTEQSAPLSAEQWMNTVDTRTGDFLRQRFLLETARR</sequence>
<keyword evidence="8" id="KW-1185">Reference proteome</keyword>
<dbReference type="Proteomes" id="UP000198851">
    <property type="component" value="Unassembled WGS sequence"/>
</dbReference>
<evidence type="ECO:0000259" key="6">
    <source>
        <dbReference type="Pfam" id="PF13519"/>
    </source>
</evidence>
<dbReference type="InterPro" id="IPR002035">
    <property type="entry name" value="VWF_A"/>
</dbReference>
<evidence type="ECO:0000256" key="5">
    <source>
        <dbReference type="SAM" id="Phobius"/>
    </source>
</evidence>
<keyword evidence="2 3" id="KW-0802">TPR repeat</keyword>
<dbReference type="SMART" id="SM00028">
    <property type="entry name" value="TPR"/>
    <property type="match status" value="1"/>
</dbReference>
<evidence type="ECO:0000256" key="3">
    <source>
        <dbReference type="PROSITE-ProRule" id="PRU00339"/>
    </source>
</evidence>
<keyword evidence="5" id="KW-1133">Transmembrane helix</keyword>
<dbReference type="PANTHER" id="PTHR22550">
    <property type="entry name" value="SPORE GERMINATION PROTEIN"/>
    <property type="match status" value="1"/>
</dbReference>
<organism evidence="7 8">
    <name type="scientific">Shimia haliotis</name>
    <dbReference type="NCBI Taxonomy" id="1280847"/>
    <lineage>
        <taxon>Bacteria</taxon>
        <taxon>Pseudomonadati</taxon>
        <taxon>Pseudomonadota</taxon>
        <taxon>Alphaproteobacteria</taxon>
        <taxon>Rhodobacterales</taxon>
        <taxon>Roseobacteraceae</taxon>
    </lineage>
</organism>
<keyword evidence="5" id="KW-0812">Transmembrane</keyword>
<dbReference type="PROSITE" id="PS50005">
    <property type="entry name" value="TPR"/>
    <property type="match status" value="1"/>
</dbReference>
<dbReference type="PROSITE" id="PS50293">
    <property type="entry name" value="TPR_REGION"/>
    <property type="match status" value="1"/>
</dbReference>